<evidence type="ECO:0000259" key="2">
    <source>
        <dbReference type="Pfam" id="PF07859"/>
    </source>
</evidence>
<evidence type="ECO:0000256" key="1">
    <source>
        <dbReference type="ARBA" id="ARBA00022801"/>
    </source>
</evidence>
<sequence length="296" mass="31776">MASLRMKIVSAYLRIAVKPTMSTAAKAREAMEEPKTTSVVPRVLRRTHAVNTARIGGFTSYRLQPRTGAPTHAVLYLHGGAYSGEIAPQHWDLVSAMVSAGLRVDVPIYGLTPQFTYRDAYEFIVTLYTRLRAEADSVAVMGDSSGGALALGLVQHILDHGGRPPERLVLISPWLDLTLTNPDIADMESRDPWLTRAGLIEAGRAWAGGDDPTVSALSPINGTLAGLPATEVYIGTHDIFHPDTLELRDRAARAGSDVQVIECAGAVHVYPLVPAPEGRKARAAIVASVTPDNARD</sequence>
<evidence type="ECO:0000313" key="3">
    <source>
        <dbReference type="EMBL" id="MDV6264651.1"/>
    </source>
</evidence>
<accession>A0ABU4BKA2</accession>
<evidence type="ECO:0000313" key="4">
    <source>
        <dbReference type="Proteomes" id="UP001185755"/>
    </source>
</evidence>
<name>A0ABU4BKA2_9NOCA</name>
<protein>
    <submittedName>
        <fullName evidence="3">Alpha/beta hydrolase</fullName>
    </submittedName>
</protein>
<reference evidence="3 4" key="1">
    <citation type="submission" date="2023-10" db="EMBL/GenBank/DDBJ databases">
        <title>Development of a sustainable strategy for remediation of hydrocarbon-contaminated territories based on the waste exchange concept.</title>
        <authorList>
            <person name="Krivoruchko A."/>
        </authorList>
    </citation>
    <scope>NUCLEOTIDE SEQUENCE [LARGE SCALE GENOMIC DNA]</scope>
    <source>
        <strain evidence="3 4">IEGM 1323</strain>
    </source>
</reference>
<dbReference type="Proteomes" id="UP001185755">
    <property type="component" value="Unassembled WGS sequence"/>
</dbReference>
<dbReference type="Gene3D" id="3.40.50.1820">
    <property type="entry name" value="alpha/beta hydrolase"/>
    <property type="match status" value="1"/>
</dbReference>
<gene>
    <name evidence="3" type="ORF">R3P96_25220</name>
</gene>
<dbReference type="PANTHER" id="PTHR48081:SF8">
    <property type="entry name" value="ALPHA_BETA HYDROLASE FOLD-3 DOMAIN-CONTAINING PROTEIN-RELATED"/>
    <property type="match status" value="1"/>
</dbReference>
<feature type="domain" description="Alpha/beta hydrolase fold-3" evidence="2">
    <location>
        <begin position="74"/>
        <end position="270"/>
    </location>
</feature>
<dbReference type="EMBL" id="JAWLJX010000017">
    <property type="protein sequence ID" value="MDV6264651.1"/>
    <property type="molecule type" value="Genomic_DNA"/>
</dbReference>
<comment type="caution">
    <text evidence="3">The sequence shown here is derived from an EMBL/GenBank/DDBJ whole genome shotgun (WGS) entry which is preliminary data.</text>
</comment>
<keyword evidence="1 3" id="KW-0378">Hydrolase</keyword>
<dbReference type="Pfam" id="PF07859">
    <property type="entry name" value="Abhydrolase_3"/>
    <property type="match status" value="1"/>
</dbReference>
<proteinExistence type="predicted"/>
<dbReference type="InterPro" id="IPR050300">
    <property type="entry name" value="GDXG_lipolytic_enzyme"/>
</dbReference>
<dbReference type="PANTHER" id="PTHR48081">
    <property type="entry name" value="AB HYDROLASE SUPERFAMILY PROTEIN C4A8.06C"/>
    <property type="match status" value="1"/>
</dbReference>
<organism evidence="3 4">
    <name type="scientific">Rhodococcoides yunnanense</name>
    <dbReference type="NCBI Taxonomy" id="278209"/>
    <lineage>
        <taxon>Bacteria</taxon>
        <taxon>Bacillati</taxon>
        <taxon>Actinomycetota</taxon>
        <taxon>Actinomycetes</taxon>
        <taxon>Mycobacteriales</taxon>
        <taxon>Nocardiaceae</taxon>
        <taxon>Rhodococcoides</taxon>
    </lineage>
</organism>
<dbReference type="SUPFAM" id="SSF53474">
    <property type="entry name" value="alpha/beta-Hydrolases"/>
    <property type="match status" value="1"/>
</dbReference>
<dbReference type="InterPro" id="IPR029058">
    <property type="entry name" value="AB_hydrolase_fold"/>
</dbReference>
<dbReference type="GO" id="GO:0016787">
    <property type="term" value="F:hydrolase activity"/>
    <property type="evidence" value="ECO:0007669"/>
    <property type="project" value="UniProtKB-KW"/>
</dbReference>
<keyword evidence="4" id="KW-1185">Reference proteome</keyword>
<dbReference type="InterPro" id="IPR013094">
    <property type="entry name" value="AB_hydrolase_3"/>
</dbReference>